<protein>
    <submittedName>
        <fullName evidence="2">Uncharacterized protein</fullName>
    </submittedName>
</protein>
<dbReference type="Proteomes" id="UP000656548">
    <property type="component" value="Unassembled WGS sequence"/>
</dbReference>
<keyword evidence="3" id="KW-1185">Reference proteome</keyword>
<keyword evidence="1" id="KW-0812">Transmembrane</keyword>
<keyword evidence="1" id="KW-0472">Membrane</keyword>
<accession>A0ABR9L1P6</accession>
<sequence>MHKEVLGVIVGLTFLFGFGNVLAFGLRLGVSGRVAPLVAPAVDLSVLALLGASRPGARYR</sequence>
<keyword evidence="1" id="KW-1133">Transmembrane helix</keyword>
<name>A0ABR9L1P6_9PSEU</name>
<evidence type="ECO:0000256" key="1">
    <source>
        <dbReference type="SAM" id="Phobius"/>
    </source>
</evidence>
<proteinExistence type="predicted"/>
<reference evidence="2 3" key="1">
    <citation type="submission" date="2020-10" db="EMBL/GenBank/DDBJ databases">
        <title>Sequencing the genomes of 1000 actinobacteria strains.</title>
        <authorList>
            <person name="Klenk H.-P."/>
        </authorList>
    </citation>
    <scope>NUCLEOTIDE SEQUENCE [LARGE SCALE GENOMIC DNA]</scope>
    <source>
        <strain evidence="2 3">DSM 46661</strain>
    </source>
</reference>
<gene>
    <name evidence="2" type="ORF">H4W30_001334</name>
</gene>
<evidence type="ECO:0000313" key="3">
    <source>
        <dbReference type="Proteomes" id="UP000656548"/>
    </source>
</evidence>
<organism evidence="2 3">
    <name type="scientific">Amycolatopsis roodepoortensis</name>
    <dbReference type="NCBI Taxonomy" id="700274"/>
    <lineage>
        <taxon>Bacteria</taxon>
        <taxon>Bacillati</taxon>
        <taxon>Actinomycetota</taxon>
        <taxon>Actinomycetes</taxon>
        <taxon>Pseudonocardiales</taxon>
        <taxon>Pseudonocardiaceae</taxon>
        <taxon>Amycolatopsis</taxon>
    </lineage>
</organism>
<dbReference type="EMBL" id="JADBEJ010000001">
    <property type="protein sequence ID" value="MBE1574305.1"/>
    <property type="molecule type" value="Genomic_DNA"/>
</dbReference>
<feature type="transmembrane region" description="Helical" evidence="1">
    <location>
        <begin position="33"/>
        <end position="52"/>
    </location>
</feature>
<dbReference type="RefSeq" id="WP_192741963.1">
    <property type="nucleotide sequence ID" value="NZ_JADBEJ010000001.1"/>
</dbReference>
<comment type="caution">
    <text evidence="2">The sequence shown here is derived from an EMBL/GenBank/DDBJ whole genome shotgun (WGS) entry which is preliminary data.</text>
</comment>
<evidence type="ECO:0000313" key="2">
    <source>
        <dbReference type="EMBL" id="MBE1574305.1"/>
    </source>
</evidence>